<feature type="transmembrane region" description="Helical" evidence="1">
    <location>
        <begin position="178"/>
        <end position="202"/>
    </location>
</feature>
<feature type="transmembrane region" description="Helical" evidence="1">
    <location>
        <begin position="26"/>
        <end position="52"/>
    </location>
</feature>
<gene>
    <name evidence="2" type="ORF">FS935_11765</name>
</gene>
<dbReference type="AlphaFoldDB" id="A0A5C6W3V8"/>
<evidence type="ECO:0000256" key="1">
    <source>
        <dbReference type="SAM" id="Phobius"/>
    </source>
</evidence>
<accession>A0A5C6W3V8</accession>
<proteinExistence type="predicted"/>
<dbReference type="InterPro" id="IPR006938">
    <property type="entry name" value="DUF624"/>
</dbReference>
<protein>
    <submittedName>
        <fullName evidence="2">DUF624 domain-containing protein</fullName>
    </submittedName>
</protein>
<comment type="caution">
    <text evidence="2">The sequence shown here is derived from an EMBL/GenBank/DDBJ whole genome shotgun (WGS) entry which is preliminary data.</text>
</comment>
<evidence type="ECO:0000313" key="2">
    <source>
        <dbReference type="EMBL" id="TXC90583.1"/>
    </source>
</evidence>
<dbReference type="Proteomes" id="UP000321363">
    <property type="component" value="Unassembled WGS sequence"/>
</dbReference>
<dbReference type="Pfam" id="PF04854">
    <property type="entry name" value="DUF624"/>
    <property type="match status" value="1"/>
</dbReference>
<reference evidence="2 3" key="1">
    <citation type="journal article" date="2005" name="Int. J. Syst. Evol. Microbiol.">
        <title>Bacillus litoralis sp. nov., isolated from a tidal flat of the Yellow Sea in Korea.</title>
        <authorList>
            <person name="Yoon J.H."/>
            <person name="Oh T.K."/>
        </authorList>
    </citation>
    <scope>NUCLEOTIDE SEQUENCE [LARGE SCALE GENOMIC DNA]</scope>
    <source>
        <strain evidence="2 3">SW-211</strain>
    </source>
</reference>
<evidence type="ECO:0000313" key="3">
    <source>
        <dbReference type="Proteomes" id="UP000321363"/>
    </source>
</evidence>
<keyword evidence="1" id="KW-0472">Membrane</keyword>
<keyword evidence="1" id="KW-0812">Transmembrane</keyword>
<sequence>MMETHGIMGGVNNVLEWITRLVLLNILWIFFSLLGFIVLGFFPATVAMFAVVRRWALGEMDISITEVFWRSYKKEFIKSNILGAVIVMAGTVLVIDYYFLQQASLQIQNLLSVPFLIISILFICVLFYIFPMYVHYDLKIAQVFKNSFFIMIMRPFSTIMIFVSSVGLAILLSFGPPLLLVCSGNIFALVMTKPAINAFNAISKKREMVMTKNLNEKDLINE</sequence>
<keyword evidence="1" id="KW-1133">Transmembrane helix</keyword>
<name>A0A5C6W3V8_9BACI</name>
<keyword evidence="3" id="KW-1185">Reference proteome</keyword>
<feature type="transmembrane region" description="Helical" evidence="1">
    <location>
        <begin position="148"/>
        <end position="172"/>
    </location>
</feature>
<dbReference type="EMBL" id="VOQF01000006">
    <property type="protein sequence ID" value="TXC90583.1"/>
    <property type="molecule type" value="Genomic_DNA"/>
</dbReference>
<feature type="transmembrane region" description="Helical" evidence="1">
    <location>
        <begin position="112"/>
        <end position="136"/>
    </location>
</feature>
<organism evidence="2 3">
    <name type="scientific">Metabacillus litoralis</name>
    <dbReference type="NCBI Taxonomy" id="152268"/>
    <lineage>
        <taxon>Bacteria</taxon>
        <taxon>Bacillati</taxon>
        <taxon>Bacillota</taxon>
        <taxon>Bacilli</taxon>
        <taxon>Bacillales</taxon>
        <taxon>Bacillaceae</taxon>
        <taxon>Metabacillus</taxon>
    </lineage>
</organism>
<feature type="transmembrane region" description="Helical" evidence="1">
    <location>
        <begin position="80"/>
        <end position="100"/>
    </location>
</feature>